<accession>A0A238VSR8</accession>
<dbReference type="RefSeq" id="WP_089377274.1">
    <property type="nucleotide sequence ID" value="NZ_FZNX01000001.1"/>
</dbReference>
<dbReference type="AlphaFoldDB" id="A0A238VSR8"/>
<evidence type="ECO:0000313" key="2">
    <source>
        <dbReference type="EMBL" id="SNR37276.1"/>
    </source>
</evidence>
<organism evidence="2 3">
    <name type="scientific">Lutibacter flavus</name>
    <dbReference type="NCBI Taxonomy" id="691689"/>
    <lineage>
        <taxon>Bacteria</taxon>
        <taxon>Pseudomonadati</taxon>
        <taxon>Bacteroidota</taxon>
        <taxon>Flavobacteriia</taxon>
        <taxon>Flavobacteriales</taxon>
        <taxon>Flavobacteriaceae</taxon>
        <taxon>Lutibacter</taxon>
    </lineage>
</organism>
<proteinExistence type="predicted"/>
<keyword evidence="3" id="KW-1185">Reference proteome</keyword>
<protein>
    <recommendedName>
        <fullName evidence="1">DUF4369 domain-containing protein</fullName>
    </recommendedName>
</protein>
<dbReference type="InterPro" id="IPR025380">
    <property type="entry name" value="DUF4369"/>
</dbReference>
<feature type="domain" description="DUF4369" evidence="1">
    <location>
        <begin position="35"/>
        <end position="126"/>
    </location>
</feature>
<evidence type="ECO:0000259" key="1">
    <source>
        <dbReference type="Pfam" id="PF14289"/>
    </source>
</evidence>
<gene>
    <name evidence="2" type="ORF">SAMN04488111_0982</name>
</gene>
<dbReference type="PROSITE" id="PS51257">
    <property type="entry name" value="PROKAR_LIPOPROTEIN"/>
    <property type="match status" value="1"/>
</dbReference>
<sequence>MRFFFIFCILTLSIFSCKKQTVQKKKLVLAQNKVFTLNGTLENFYPKKVFLNKIIENSIYVLDSSNVIDNKFTIKGFVEYPERFALSFNEYSATVVLIIENSDINIKIDAHNLEEPLIKGSELNSKLSEYKLNSKKIFKKIEYLFPQFQKYRLENNAEKLEDLGIEMSKIEQEYIDYSFNFIEKNRDSYIAPMILRDQLKNSKIDTLKIINTFNQLSDKVKKSPDSQIIELLLNLH</sequence>
<dbReference type="EMBL" id="FZNX01000001">
    <property type="protein sequence ID" value="SNR37276.1"/>
    <property type="molecule type" value="Genomic_DNA"/>
</dbReference>
<reference evidence="3" key="1">
    <citation type="submission" date="2017-06" db="EMBL/GenBank/DDBJ databases">
        <authorList>
            <person name="Varghese N."/>
            <person name="Submissions S."/>
        </authorList>
    </citation>
    <scope>NUCLEOTIDE SEQUENCE [LARGE SCALE GENOMIC DNA]</scope>
    <source>
        <strain evidence="3">DSM 27993</strain>
    </source>
</reference>
<name>A0A238VSR8_9FLAO</name>
<evidence type="ECO:0000313" key="3">
    <source>
        <dbReference type="Proteomes" id="UP000198412"/>
    </source>
</evidence>
<dbReference type="Pfam" id="PF14289">
    <property type="entry name" value="DUF4369"/>
    <property type="match status" value="1"/>
</dbReference>
<dbReference type="OrthoDB" id="1438694at2"/>
<dbReference type="Proteomes" id="UP000198412">
    <property type="component" value="Unassembled WGS sequence"/>
</dbReference>